<dbReference type="GO" id="GO:0003700">
    <property type="term" value="F:DNA-binding transcription factor activity"/>
    <property type="evidence" value="ECO:0007669"/>
    <property type="project" value="InterPro"/>
</dbReference>
<proteinExistence type="predicted"/>
<name>A0A7G9ZCF4_9EURY</name>
<dbReference type="SMART" id="SM00418">
    <property type="entry name" value="HTH_ARSR"/>
    <property type="match status" value="1"/>
</dbReference>
<reference evidence="2" key="1">
    <citation type="submission" date="2020-06" db="EMBL/GenBank/DDBJ databases">
        <title>Unique genomic features of the anaerobic methanotrophic archaea.</title>
        <authorList>
            <person name="Chadwick G.L."/>
            <person name="Skennerton C.T."/>
            <person name="Laso-Perez R."/>
            <person name="Leu A.O."/>
            <person name="Speth D.R."/>
            <person name="Yu H."/>
            <person name="Morgan-Lang C."/>
            <person name="Hatzenpichler R."/>
            <person name="Goudeau D."/>
            <person name="Malmstrom R."/>
            <person name="Brazelton W.J."/>
            <person name="Woyke T."/>
            <person name="Hallam S.J."/>
            <person name="Tyson G.W."/>
            <person name="Wegener G."/>
            <person name="Boetius A."/>
            <person name="Orphan V."/>
        </authorList>
    </citation>
    <scope>NUCLEOTIDE SEQUENCE</scope>
</reference>
<organism evidence="2">
    <name type="scientific">Candidatus Methanophaga sp. ANME-1 ERB7</name>
    <dbReference type="NCBI Taxonomy" id="2759913"/>
    <lineage>
        <taxon>Archaea</taxon>
        <taxon>Methanobacteriati</taxon>
        <taxon>Methanobacteriota</taxon>
        <taxon>Stenosarchaea group</taxon>
        <taxon>Methanomicrobia</taxon>
        <taxon>Candidatus Methanophagales</taxon>
        <taxon>Candidatus Methanophagaceae</taxon>
        <taxon>Candidatus Methanophaga</taxon>
    </lineage>
</organism>
<dbReference type="EMBL" id="MT631708">
    <property type="protein sequence ID" value="QNO57938.1"/>
    <property type="molecule type" value="Genomic_DNA"/>
</dbReference>
<dbReference type="CDD" id="cd00090">
    <property type="entry name" value="HTH_ARSR"/>
    <property type="match status" value="1"/>
</dbReference>
<dbReference type="InterPro" id="IPR036388">
    <property type="entry name" value="WH-like_DNA-bd_sf"/>
</dbReference>
<dbReference type="PANTHER" id="PTHR38600:SF2">
    <property type="entry name" value="SLL0088 PROTEIN"/>
    <property type="match status" value="1"/>
</dbReference>
<accession>A0A7G9ZCF4</accession>
<dbReference type="InterPro" id="IPR026002">
    <property type="entry name" value="ATC_hydrolase-like"/>
</dbReference>
<evidence type="ECO:0000259" key="1">
    <source>
        <dbReference type="SMART" id="SM00418"/>
    </source>
</evidence>
<dbReference type="Pfam" id="PF01022">
    <property type="entry name" value="HTH_5"/>
    <property type="match status" value="1"/>
</dbReference>
<dbReference type="PANTHER" id="PTHR38600">
    <property type="entry name" value="TRANSCRIPTIONAL REGULATORY PROTEIN"/>
    <property type="match status" value="1"/>
</dbReference>
<evidence type="ECO:0000313" key="2">
    <source>
        <dbReference type="EMBL" id="QNO57938.1"/>
    </source>
</evidence>
<gene>
    <name evidence="2" type="ORF">LHHCGPCL_00003</name>
</gene>
<dbReference type="Pfam" id="PF14196">
    <property type="entry name" value="ATC_hydrolase"/>
    <property type="match status" value="1"/>
</dbReference>
<dbReference type="InterPro" id="IPR036390">
    <property type="entry name" value="WH_DNA-bd_sf"/>
</dbReference>
<dbReference type="Gene3D" id="1.10.10.10">
    <property type="entry name" value="Winged helix-like DNA-binding domain superfamily/Winged helix DNA-binding domain"/>
    <property type="match status" value="1"/>
</dbReference>
<feature type="domain" description="HTH arsR-type" evidence="1">
    <location>
        <begin position="4"/>
        <end position="81"/>
    </location>
</feature>
<protein>
    <recommendedName>
        <fullName evidence="1">HTH arsR-type domain-containing protein</fullName>
    </recommendedName>
</protein>
<dbReference type="InterPro" id="IPR001845">
    <property type="entry name" value="HTH_ArsR_DNA-bd_dom"/>
</dbReference>
<dbReference type="InterPro" id="IPR011991">
    <property type="entry name" value="ArsR-like_HTH"/>
</dbReference>
<sequence length="208" mass="24301">MNMQIEDARAEILNFLKRQDSYVNELSSKLGISSTATRQHLAILERDGLIKRTLVKEKMGRPKIFYSLTERAEEFFPKAYSEFFKWIIRDMIEREGVEMVREMMARMGAEQAYYYKERLKGNGDVESLMELLNELGSFAVLERDNGQIIIKEYNCLIYEIAMEFGEDMCEFDRNFIGGLLNSNVELKSCMARGDRFCSFALNREIARD</sequence>
<dbReference type="AlphaFoldDB" id="A0A7G9ZCF4"/>
<dbReference type="SUPFAM" id="SSF46785">
    <property type="entry name" value="Winged helix' DNA-binding domain"/>
    <property type="match status" value="1"/>
</dbReference>